<dbReference type="SMART" id="SM00418">
    <property type="entry name" value="HTH_ARSR"/>
    <property type="match status" value="1"/>
</dbReference>
<keyword evidence="6" id="KW-1185">Reference proteome</keyword>
<evidence type="ECO:0000256" key="3">
    <source>
        <dbReference type="ARBA" id="ARBA00023163"/>
    </source>
</evidence>
<dbReference type="Gene3D" id="1.10.10.10">
    <property type="entry name" value="Winged helix-like DNA-binding domain superfamily/Winged helix DNA-binding domain"/>
    <property type="match status" value="1"/>
</dbReference>
<evidence type="ECO:0000256" key="1">
    <source>
        <dbReference type="ARBA" id="ARBA00023015"/>
    </source>
</evidence>
<keyword evidence="2" id="KW-0238">DNA-binding</keyword>
<protein>
    <submittedName>
        <fullName evidence="5">Helix-turn-helix domain-containing protein</fullName>
    </submittedName>
</protein>
<dbReference type="PROSITE" id="PS50987">
    <property type="entry name" value="HTH_ARSR_2"/>
    <property type="match status" value="1"/>
</dbReference>
<name>A0ABU3SEN9_9HYPH</name>
<evidence type="ECO:0000256" key="2">
    <source>
        <dbReference type="ARBA" id="ARBA00023125"/>
    </source>
</evidence>
<keyword evidence="1" id="KW-0805">Transcription regulation</keyword>
<comment type="caution">
    <text evidence="5">The sequence shown here is derived from an EMBL/GenBank/DDBJ whole genome shotgun (WGS) entry which is preliminary data.</text>
</comment>
<dbReference type="InterPro" id="IPR051011">
    <property type="entry name" value="Metal_resp_trans_reg"/>
</dbReference>
<sequence length="118" mass="12806">MENEQVILTLAALAQGTRLDVFRILVSAEPEGLAAGEIARRLEVPHNTMSSHLGILSRAGLIRSERFSRSIVYRADLDTLRSVLAFLLKDCCGGRPEICAPLIAELTPCCQSKANADV</sequence>
<keyword evidence="3" id="KW-0804">Transcription</keyword>
<dbReference type="InterPro" id="IPR036390">
    <property type="entry name" value="WH_DNA-bd_sf"/>
</dbReference>
<dbReference type="Pfam" id="PF12840">
    <property type="entry name" value="HTH_20"/>
    <property type="match status" value="1"/>
</dbReference>
<dbReference type="SUPFAM" id="SSF46785">
    <property type="entry name" value="Winged helix' DNA-binding domain"/>
    <property type="match status" value="1"/>
</dbReference>
<evidence type="ECO:0000313" key="6">
    <source>
        <dbReference type="Proteomes" id="UP001254257"/>
    </source>
</evidence>
<dbReference type="PRINTS" id="PR00778">
    <property type="entry name" value="HTHARSR"/>
</dbReference>
<reference evidence="5 6" key="1">
    <citation type="submission" date="2023-09" db="EMBL/GenBank/DDBJ databases">
        <title>Whole genome shotgun sequencing (WGS) of Bosea sp. ZW T0_25, isolated from stored onions (Allium cepa).</title>
        <authorList>
            <person name="Stoll D.A."/>
            <person name="Huch M."/>
        </authorList>
    </citation>
    <scope>NUCLEOTIDE SEQUENCE [LARGE SCALE GENOMIC DNA]</scope>
    <source>
        <strain evidence="5 6">ZW T0_25</strain>
    </source>
</reference>
<evidence type="ECO:0000259" key="4">
    <source>
        <dbReference type="PROSITE" id="PS50987"/>
    </source>
</evidence>
<accession>A0ABU3SEN9</accession>
<dbReference type="EMBL" id="JAWDID010000062">
    <property type="protein sequence ID" value="MDU0343232.1"/>
    <property type="molecule type" value="Genomic_DNA"/>
</dbReference>
<dbReference type="PANTHER" id="PTHR43132">
    <property type="entry name" value="ARSENICAL RESISTANCE OPERON REPRESSOR ARSR-RELATED"/>
    <property type="match status" value="1"/>
</dbReference>
<dbReference type="NCBIfam" id="NF033788">
    <property type="entry name" value="HTH_metalloreg"/>
    <property type="match status" value="1"/>
</dbReference>
<dbReference type="InterPro" id="IPR001845">
    <property type="entry name" value="HTH_ArsR_DNA-bd_dom"/>
</dbReference>
<dbReference type="PANTHER" id="PTHR43132:SF2">
    <property type="entry name" value="ARSENICAL RESISTANCE OPERON REPRESSOR ARSR-RELATED"/>
    <property type="match status" value="1"/>
</dbReference>
<proteinExistence type="predicted"/>
<feature type="domain" description="HTH arsR-type" evidence="4">
    <location>
        <begin position="1"/>
        <end position="95"/>
    </location>
</feature>
<dbReference type="CDD" id="cd00090">
    <property type="entry name" value="HTH_ARSR"/>
    <property type="match status" value="1"/>
</dbReference>
<gene>
    <name evidence="5" type="ORF">RKE40_25335</name>
</gene>
<dbReference type="Proteomes" id="UP001254257">
    <property type="component" value="Unassembled WGS sequence"/>
</dbReference>
<evidence type="ECO:0000313" key="5">
    <source>
        <dbReference type="EMBL" id="MDU0343232.1"/>
    </source>
</evidence>
<dbReference type="InterPro" id="IPR036388">
    <property type="entry name" value="WH-like_DNA-bd_sf"/>
</dbReference>
<dbReference type="RefSeq" id="WP_316020978.1">
    <property type="nucleotide sequence ID" value="NZ_JAWDID010000062.1"/>
</dbReference>
<organism evidence="5 6">
    <name type="scientific">Bosea rubneri</name>
    <dbReference type="NCBI Taxonomy" id="3075434"/>
    <lineage>
        <taxon>Bacteria</taxon>
        <taxon>Pseudomonadati</taxon>
        <taxon>Pseudomonadota</taxon>
        <taxon>Alphaproteobacteria</taxon>
        <taxon>Hyphomicrobiales</taxon>
        <taxon>Boseaceae</taxon>
        <taxon>Bosea</taxon>
    </lineage>
</organism>
<dbReference type="InterPro" id="IPR011991">
    <property type="entry name" value="ArsR-like_HTH"/>
</dbReference>